<dbReference type="PANTHER" id="PTHR37984">
    <property type="entry name" value="PROTEIN CBG26694"/>
    <property type="match status" value="1"/>
</dbReference>
<dbReference type="STRING" id="67767.A0A0J7JWA3"/>
<dbReference type="AlphaFoldDB" id="A0A0J7JWA3"/>
<dbReference type="InterPro" id="IPR036397">
    <property type="entry name" value="RNaseH_sf"/>
</dbReference>
<gene>
    <name evidence="2" type="ORF">RF55_24036</name>
</gene>
<reference evidence="2 3" key="1">
    <citation type="submission" date="2015-04" db="EMBL/GenBank/DDBJ databases">
        <title>Lasius niger genome sequencing.</title>
        <authorList>
            <person name="Konorov E.A."/>
            <person name="Nikitin M.A."/>
            <person name="Kirill M.V."/>
            <person name="Chang P."/>
        </authorList>
    </citation>
    <scope>NUCLEOTIDE SEQUENCE [LARGE SCALE GENOMIC DNA]</scope>
    <source>
        <tissue evidence="2">Whole</tissue>
    </source>
</reference>
<dbReference type="PaxDb" id="67767-A0A0J7JWA3"/>
<keyword evidence="3" id="KW-1185">Reference proteome</keyword>
<dbReference type="PANTHER" id="PTHR37984:SF5">
    <property type="entry name" value="PROTEIN NYNRIN-LIKE"/>
    <property type="match status" value="1"/>
</dbReference>
<dbReference type="OrthoDB" id="4369127at2759"/>
<feature type="non-terminal residue" evidence="2">
    <location>
        <position position="280"/>
    </location>
</feature>
<accession>A0A0J7JWA3</accession>
<dbReference type="InterPro" id="IPR050951">
    <property type="entry name" value="Retrovirus_Pol_polyprotein"/>
</dbReference>
<evidence type="ECO:0000313" key="2">
    <source>
        <dbReference type="EMBL" id="KMQ82141.1"/>
    </source>
</evidence>
<proteinExistence type="predicted"/>
<protein>
    <submittedName>
        <fullName evidence="2">Polyprotein of retroviral</fullName>
    </submittedName>
</protein>
<name>A0A0J7JWA3_LASNI</name>
<organism evidence="2 3">
    <name type="scientific">Lasius niger</name>
    <name type="common">Black garden ant</name>
    <dbReference type="NCBI Taxonomy" id="67767"/>
    <lineage>
        <taxon>Eukaryota</taxon>
        <taxon>Metazoa</taxon>
        <taxon>Ecdysozoa</taxon>
        <taxon>Arthropoda</taxon>
        <taxon>Hexapoda</taxon>
        <taxon>Insecta</taxon>
        <taxon>Pterygota</taxon>
        <taxon>Neoptera</taxon>
        <taxon>Endopterygota</taxon>
        <taxon>Hymenoptera</taxon>
        <taxon>Apocrita</taxon>
        <taxon>Aculeata</taxon>
        <taxon>Formicoidea</taxon>
        <taxon>Formicidae</taxon>
        <taxon>Formicinae</taxon>
        <taxon>Lasius</taxon>
        <taxon>Lasius</taxon>
    </lineage>
</organism>
<evidence type="ECO:0000256" key="1">
    <source>
        <dbReference type="SAM" id="MobiDB-lite"/>
    </source>
</evidence>
<dbReference type="Gene3D" id="3.30.420.10">
    <property type="entry name" value="Ribonuclease H-like superfamily/Ribonuclease H"/>
    <property type="match status" value="1"/>
</dbReference>
<dbReference type="EMBL" id="LBMM01027978">
    <property type="protein sequence ID" value="KMQ82141.1"/>
    <property type="molecule type" value="Genomic_DNA"/>
</dbReference>
<comment type="caution">
    <text evidence="2">The sequence shown here is derived from an EMBL/GenBank/DDBJ whole genome shotgun (WGS) entry which is preliminary data.</text>
</comment>
<dbReference type="GO" id="GO:0003676">
    <property type="term" value="F:nucleic acid binding"/>
    <property type="evidence" value="ECO:0007669"/>
    <property type="project" value="InterPro"/>
</dbReference>
<sequence length="280" mass="31618">MIAAYLQERHGRWDFHLSALAFALRTAVSESTGYTPARLFLGRDIALPWDTMVGGEAWKQPVDLEEVVEQVRSNVKKAQARQKRNYDKKRSNVTYRVGDLVWLRSHPLSSADRHKIAKFMPKWLGPCRVTEVLSELVYRLSEEKTKRELGTHNVADLKPYVGREVGSRQRELLDGEEPASATEDMAFPEFLRDIATNAEELINPRIREKVFDPFSPDDAVAAGPSNREYLGLGQEPGKDPPRETDPPRVQESFDPESIQDNSCENGFVPVTDAANEIGRA</sequence>
<dbReference type="Proteomes" id="UP000036403">
    <property type="component" value="Unassembled WGS sequence"/>
</dbReference>
<feature type="compositionally biased region" description="Basic and acidic residues" evidence="1">
    <location>
        <begin position="236"/>
        <end position="248"/>
    </location>
</feature>
<feature type="region of interest" description="Disordered" evidence="1">
    <location>
        <begin position="214"/>
        <end position="280"/>
    </location>
</feature>
<evidence type="ECO:0000313" key="3">
    <source>
        <dbReference type="Proteomes" id="UP000036403"/>
    </source>
</evidence>